<evidence type="ECO:0000313" key="3">
    <source>
        <dbReference type="Proteomes" id="UP000215483"/>
    </source>
</evidence>
<accession>A0A233RYZ2</accession>
<organism evidence="2 3">
    <name type="scientific">Streptomyces diastatochromogenes</name>
    <dbReference type="NCBI Taxonomy" id="42236"/>
    <lineage>
        <taxon>Bacteria</taxon>
        <taxon>Bacillati</taxon>
        <taxon>Actinomycetota</taxon>
        <taxon>Actinomycetes</taxon>
        <taxon>Kitasatosporales</taxon>
        <taxon>Streptomycetaceae</taxon>
        <taxon>Streptomyces</taxon>
    </lineage>
</organism>
<evidence type="ECO:0000313" key="2">
    <source>
        <dbReference type="EMBL" id="OXY88610.1"/>
    </source>
</evidence>
<evidence type="ECO:0000256" key="1">
    <source>
        <dbReference type="SAM" id="Phobius"/>
    </source>
</evidence>
<keyword evidence="1" id="KW-0472">Membrane</keyword>
<keyword evidence="3" id="KW-1185">Reference proteome</keyword>
<protein>
    <recommendedName>
        <fullName evidence="4">Intracellular septation protein A</fullName>
    </recommendedName>
</protein>
<keyword evidence="1" id="KW-0812">Transmembrane</keyword>
<feature type="transmembrane region" description="Helical" evidence="1">
    <location>
        <begin position="95"/>
        <end position="114"/>
    </location>
</feature>
<feature type="transmembrane region" description="Helical" evidence="1">
    <location>
        <begin position="71"/>
        <end position="89"/>
    </location>
</feature>
<proteinExistence type="predicted"/>
<reference evidence="2 3" key="1">
    <citation type="submission" date="2016-07" db="EMBL/GenBank/DDBJ databases">
        <title>Draft genome of Streptomyces diastatochromogenes.</title>
        <authorList>
            <person name="Podduturi R."/>
            <person name="Lukassen M.B."/>
            <person name="Clausen N."/>
            <person name="Nielsen J.L."/>
            <person name="Jorgensen N.O."/>
        </authorList>
    </citation>
    <scope>NUCLEOTIDE SEQUENCE [LARGE SCALE GENOMIC DNA]</scope>
    <source>
        <strain evidence="2 3">DSM 40608</strain>
    </source>
</reference>
<dbReference type="EMBL" id="MCGQ01000052">
    <property type="protein sequence ID" value="OXY88610.1"/>
    <property type="molecule type" value="Genomic_DNA"/>
</dbReference>
<dbReference type="OrthoDB" id="3870305at2"/>
<feature type="transmembrane region" description="Helical" evidence="1">
    <location>
        <begin position="41"/>
        <end position="59"/>
    </location>
</feature>
<feature type="transmembrane region" description="Helical" evidence="1">
    <location>
        <begin position="170"/>
        <end position="187"/>
    </location>
</feature>
<gene>
    <name evidence="2" type="ORF">BEK98_40875</name>
</gene>
<keyword evidence="1" id="KW-1133">Transmembrane helix</keyword>
<name>A0A233RYZ2_STRDA</name>
<feature type="transmembrane region" description="Helical" evidence="1">
    <location>
        <begin position="12"/>
        <end position="35"/>
    </location>
</feature>
<dbReference type="AlphaFoldDB" id="A0A233RYZ2"/>
<comment type="caution">
    <text evidence="2">The sequence shown here is derived from an EMBL/GenBank/DDBJ whole genome shotgun (WGS) entry which is preliminary data.</text>
</comment>
<dbReference type="Proteomes" id="UP000215483">
    <property type="component" value="Unassembled WGS sequence"/>
</dbReference>
<evidence type="ECO:0008006" key="4">
    <source>
        <dbReference type="Google" id="ProtNLM"/>
    </source>
</evidence>
<sequence>MAQQSATRDRTAAPVGFGSVFLSFAPWIVFTVIAGPSTWEYAALAALVTALVLSGQDILHGRLSILDVTGIVFFAVICVLALALGRPQLLWLETYAQVIANGVIAVVALGSLFFQPFTEQYARRSAPPEVWDSPLFKRINRVLTAVWGVVFAVIAVLGWLAIRIPSASDWLNWVLPVALLVWAVNFTRRYPESQRGRALPS</sequence>
<feature type="transmembrane region" description="Helical" evidence="1">
    <location>
        <begin position="142"/>
        <end position="164"/>
    </location>
</feature>
<dbReference type="RefSeq" id="WP_094222053.1">
    <property type="nucleotide sequence ID" value="NZ_MCGQ01000052.1"/>
</dbReference>